<dbReference type="PANTHER" id="PTHR16214:SF3">
    <property type="entry name" value="TRANSMEMBRANE PROTEIN 260"/>
    <property type="match status" value="1"/>
</dbReference>
<feature type="transmembrane region" description="Helical" evidence="1">
    <location>
        <begin position="210"/>
        <end position="226"/>
    </location>
</feature>
<keyword evidence="1" id="KW-0472">Membrane</keyword>
<feature type="transmembrane region" description="Helical" evidence="1">
    <location>
        <begin position="119"/>
        <end position="136"/>
    </location>
</feature>
<accession>A0A4Q0M452</accession>
<dbReference type="AlphaFoldDB" id="A0A4Q0M452"/>
<dbReference type="EMBL" id="RXOC01000016">
    <property type="protein sequence ID" value="RXF67655.1"/>
    <property type="molecule type" value="Genomic_DNA"/>
</dbReference>
<feature type="transmembrane region" description="Helical" evidence="1">
    <location>
        <begin position="549"/>
        <end position="565"/>
    </location>
</feature>
<evidence type="ECO:0000256" key="1">
    <source>
        <dbReference type="SAM" id="Phobius"/>
    </source>
</evidence>
<feature type="transmembrane region" description="Helical" evidence="1">
    <location>
        <begin position="602"/>
        <end position="622"/>
    </location>
</feature>
<reference evidence="2 3" key="1">
    <citation type="submission" date="2018-12" db="EMBL/GenBank/DDBJ databases">
        <title>The Draft Genome Sequence of the Soil Bacterium Pedobacter tournemirensis R1.</title>
        <authorList>
            <person name="He J."/>
        </authorList>
    </citation>
    <scope>NUCLEOTIDE SEQUENCE [LARGE SCALE GENOMIC DNA]</scope>
    <source>
        <strain evidence="2 3">R1</strain>
    </source>
</reference>
<dbReference type="Proteomes" id="UP000290848">
    <property type="component" value="Unassembled WGS sequence"/>
</dbReference>
<protein>
    <submittedName>
        <fullName evidence="2">DUF2723 domain-containing protein</fullName>
    </submittedName>
</protein>
<keyword evidence="1" id="KW-1133">Transmembrane helix</keyword>
<feature type="transmembrane region" description="Helical" evidence="1">
    <location>
        <begin position="238"/>
        <end position="266"/>
    </location>
</feature>
<dbReference type="RefSeq" id="WP_128771025.1">
    <property type="nucleotide sequence ID" value="NZ_RXOC01000016.1"/>
</dbReference>
<feature type="transmembrane region" description="Helical" evidence="1">
    <location>
        <begin position="184"/>
        <end position="203"/>
    </location>
</feature>
<dbReference type="InterPro" id="IPR052724">
    <property type="entry name" value="GT117_domain-containing"/>
</dbReference>
<feature type="transmembrane region" description="Helical" evidence="1">
    <location>
        <begin position="322"/>
        <end position="342"/>
    </location>
</feature>
<sequence length="1062" mass="120816">MKPNTGQQQEIRSLVKESSINEDVFHELYDHIITGLEEQTSSKFDIREIQIMVNNEFNELVNTQEEKRAYRRMNNALGFVLFGIALLTYWLTMEPTVSFWDCGEFIAASYKMQVGHQPGAPVFLMIANVFSLLAFGDVSKVAYWVNFSAVLASAATIMFLFWTITALALKVYRREKIKSKTTHIFTAGVIGALAFTFSDTFWFSAVEAEVYALSALFTAVTFWAILKWENQQTDRYLVFIAFIVGLSTGVHLLSLLVIPAISLVYYLRQSKNVTTYGLIKALLAGCIIVALVQFVILQYLVLLTAKFDLLFVNSLGLSFGSGALFFLLLLAGAIGWAIYYSIRTRKYKLNLGLICLTFLLLGFSSYFMILIRANAKPAINLSNPDNIFSLYGYLGRSNYGSTPLLYGNTFDAKLMENKVTGNTYRKGKTKYEISGNTYESVFDKNMVFPRIYSQKPGHDPYYRNWLNIGEKDNATFADNLRFFSTWQVGFMYWRYFLWNFSGRQNDIQSQGEIVNGNWVTGIQPLDALHLGSQTNLPQTIKANEAHNRYFGLPFIIGIAGLIWLSRKSKYSSIVLCTLFFFTGLAIILYLNQDPLQVRERDYAYAGSFYTFAIFIGFGVLALKDVFAKVTPARWSMVSAAVICFVAVPVLMGTQGWNDHDRSQKTTARDWARNYLNSCAPNAILFTNADNDTYPLWYAQEVEGIRTDVRVVCIQFLSGDAYINQMKKQLNRSAPLPLSMPEEKYVDGVRDYLPYVDYGIQDSVELKELLAVLTSDNKNDQVQMNDGSFMNFLPTKRLKITIDSDQVVNTRTVKPEERSRLAPAIEWEFKKSYATKADLAMFDILATNNWKRPVYFATSVSEDTYLGLDKYLYLEGYAYRLIPFKTKDDGKDKSERTNSDVMYNNVMTKLDYKAFKKAAYLDPESRRIINSTWGFNNTLANNLISEGKADKAKDIMKKSLDELPVRNYTVSDTLARLYTVKNLYALHQIEEANKQAEATAAFLMQELDYIAALSPGFQRAYIENAQVGLYVLSSLDKLTADNHQKKLNRSIRNAFNLQVKNFG</sequence>
<keyword evidence="1" id="KW-0812">Transmembrane</keyword>
<comment type="caution">
    <text evidence="2">The sequence shown here is derived from an EMBL/GenBank/DDBJ whole genome shotgun (WGS) entry which is preliminary data.</text>
</comment>
<feature type="transmembrane region" description="Helical" evidence="1">
    <location>
        <begin position="634"/>
        <end position="656"/>
    </location>
</feature>
<feature type="transmembrane region" description="Helical" evidence="1">
    <location>
        <begin position="278"/>
        <end position="302"/>
    </location>
</feature>
<feature type="transmembrane region" description="Helical" evidence="1">
    <location>
        <begin position="349"/>
        <end position="371"/>
    </location>
</feature>
<dbReference type="PANTHER" id="PTHR16214">
    <property type="entry name" value="TRANSMEMBRANE PROTEIN 260"/>
    <property type="match status" value="1"/>
</dbReference>
<gene>
    <name evidence="2" type="ORF">EKH83_18910</name>
</gene>
<organism evidence="2 3">
    <name type="scientific">Arcticibacter tournemirensis</name>
    <dbReference type="NCBI Taxonomy" id="699437"/>
    <lineage>
        <taxon>Bacteria</taxon>
        <taxon>Pseudomonadati</taxon>
        <taxon>Bacteroidota</taxon>
        <taxon>Sphingobacteriia</taxon>
        <taxon>Sphingobacteriales</taxon>
        <taxon>Sphingobacteriaceae</taxon>
        <taxon>Arcticibacter</taxon>
    </lineage>
</organism>
<feature type="transmembrane region" description="Helical" evidence="1">
    <location>
        <begin position="143"/>
        <end position="164"/>
    </location>
</feature>
<dbReference type="Pfam" id="PF11028">
    <property type="entry name" value="TMEM260-like"/>
    <property type="match status" value="1"/>
</dbReference>
<dbReference type="InterPro" id="IPR021280">
    <property type="entry name" value="TMEM260-like"/>
</dbReference>
<proteinExistence type="predicted"/>
<name>A0A4Q0M452_9SPHI</name>
<feature type="transmembrane region" description="Helical" evidence="1">
    <location>
        <begin position="572"/>
        <end position="590"/>
    </location>
</feature>
<evidence type="ECO:0000313" key="3">
    <source>
        <dbReference type="Proteomes" id="UP000290848"/>
    </source>
</evidence>
<evidence type="ECO:0000313" key="2">
    <source>
        <dbReference type="EMBL" id="RXF67655.1"/>
    </source>
</evidence>
<feature type="transmembrane region" description="Helical" evidence="1">
    <location>
        <begin position="73"/>
        <end position="91"/>
    </location>
</feature>